<dbReference type="Pfam" id="PF13522">
    <property type="entry name" value="GATase_6"/>
    <property type="match status" value="1"/>
</dbReference>
<dbReference type="CDD" id="cd00715">
    <property type="entry name" value="GPATase_N"/>
    <property type="match status" value="1"/>
</dbReference>
<dbReference type="AlphaFoldDB" id="A0A1C3RJS4"/>
<feature type="binding site" evidence="7 10">
    <location>
        <position position="303"/>
    </location>
    <ligand>
        <name>Mg(2+)</name>
        <dbReference type="ChEBI" id="CHEBI:18420"/>
    </ligand>
</feature>
<dbReference type="EC" id="2.4.2.14" evidence="7"/>
<feature type="binding site" evidence="7 11">
    <location>
        <position position="461"/>
    </location>
    <ligand>
        <name>[4Fe-4S] cluster</name>
        <dbReference type="ChEBI" id="CHEBI:49883"/>
    </ligand>
</feature>
<dbReference type="EMBL" id="FLYE01000045">
    <property type="protein sequence ID" value="SCA57540.1"/>
    <property type="molecule type" value="Genomic_DNA"/>
</dbReference>
<evidence type="ECO:0000256" key="12">
    <source>
        <dbReference type="SAM" id="MobiDB-lite"/>
    </source>
</evidence>
<dbReference type="GO" id="GO:0009113">
    <property type="term" value="P:purine nucleobase biosynthetic process"/>
    <property type="evidence" value="ECO:0007669"/>
    <property type="project" value="UniProtKB-UniRule"/>
</dbReference>
<feature type="active site" description="Nucleophile" evidence="7 9">
    <location>
        <position position="21"/>
    </location>
</feature>
<dbReference type="InterPro" id="IPR005854">
    <property type="entry name" value="PurF"/>
</dbReference>
<dbReference type="InterPro" id="IPR017932">
    <property type="entry name" value="GATase_2_dom"/>
</dbReference>
<evidence type="ECO:0000256" key="11">
    <source>
        <dbReference type="PIRSR" id="PIRSR000485-3"/>
    </source>
</evidence>
<dbReference type="CDD" id="cd06223">
    <property type="entry name" value="PRTases_typeI"/>
    <property type="match status" value="1"/>
</dbReference>
<accession>A0A1C3RJS4</accession>
<gene>
    <name evidence="7 14" type="primary">purF</name>
    <name evidence="14" type="ORF">MTBPR1_60053</name>
</gene>
<organism evidence="14 15">
    <name type="scientific">Candidatus Terasakiella magnetica</name>
    <dbReference type="NCBI Taxonomy" id="1867952"/>
    <lineage>
        <taxon>Bacteria</taxon>
        <taxon>Pseudomonadati</taxon>
        <taxon>Pseudomonadota</taxon>
        <taxon>Alphaproteobacteria</taxon>
        <taxon>Rhodospirillales</taxon>
        <taxon>Terasakiellaceae</taxon>
        <taxon>Terasakiella</taxon>
    </lineage>
</organism>
<evidence type="ECO:0000256" key="2">
    <source>
        <dbReference type="ARBA" id="ARBA00010138"/>
    </source>
</evidence>
<dbReference type="GO" id="GO:0051539">
    <property type="term" value="F:4 iron, 4 sulfur cluster binding"/>
    <property type="evidence" value="ECO:0007669"/>
    <property type="project" value="UniProtKB-KW"/>
</dbReference>
<dbReference type="Gene3D" id="3.40.50.2020">
    <property type="match status" value="1"/>
</dbReference>
<keyword evidence="7 10" id="KW-0460">Magnesium</keyword>
<dbReference type="HAMAP" id="MF_01931">
    <property type="entry name" value="PurF"/>
    <property type="match status" value="1"/>
</dbReference>
<feature type="binding site" evidence="7 10">
    <location>
        <position position="365"/>
    </location>
    <ligand>
        <name>Mg(2+)</name>
        <dbReference type="ChEBI" id="CHEBI:18420"/>
    </ligand>
</feature>
<evidence type="ECO:0000259" key="13">
    <source>
        <dbReference type="PROSITE" id="PS51278"/>
    </source>
</evidence>
<dbReference type="Gene3D" id="3.60.20.10">
    <property type="entry name" value="Glutamine Phosphoribosylpyrophosphate, subunit 1, domain 1"/>
    <property type="match status" value="1"/>
</dbReference>
<comment type="similarity">
    <text evidence="2 7 8">In the C-terminal section; belongs to the purine/pyrimidine phosphoribosyltransferase family.</text>
</comment>
<keyword evidence="15" id="KW-1185">Reference proteome</keyword>
<evidence type="ECO:0000256" key="7">
    <source>
        <dbReference type="HAMAP-Rule" id="MF_01931"/>
    </source>
</evidence>
<feature type="binding site" evidence="7 10">
    <location>
        <position position="366"/>
    </location>
    <ligand>
        <name>Mg(2+)</name>
        <dbReference type="ChEBI" id="CHEBI:18420"/>
    </ligand>
</feature>
<comment type="function">
    <text evidence="7">Catalyzes the formation of phosphoribosylamine from phosphoribosylpyrophosphate (PRPP) and glutamine.</text>
</comment>
<dbReference type="SUPFAM" id="SSF56235">
    <property type="entry name" value="N-terminal nucleophile aminohydrolases (Ntn hydrolases)"/>
    <property type="match status" value="1"/>
</dbReference>
<feature type="domain" description="Glutamine amidotransferase type-2" evidence="13">
    <location>
        <begin position="21"/>
        <end position="240"/>
    </location>
</feature>
<keyword evidence="7" id="KW-0004">4Fe-4S</keyword>
<dbReference type="OrthoDB" id="9801213at2"/>
<keyword evidence="7 11" id="KW-0408">Iron</keyword>
<comment type="pathway">
    <text evidence="1 7 8">Purine metabolism; IMP biosynthesis via de novo pathway; N(1)-(5-phospho-D-ribosyl)glycinamide from 5-phospho-alpha-D-ribose 1-diphosphate: step 1/2.</text>
</comment>
<keyword evidence="7 11" id="KW-0411">Iron-sulfur</keyword>
<dbReference type="UniPathway" id="UPA00074">
    <property type="reaction ID" value="UER00124"/>
</dbReference>
<feature type="binding site" evidence="7 11">
    <location>
        <position position="458"/>
    </location>
    <ligand>
        <name>[4Fe-4S] cluster</name>
        <dbReference type="ChEBI" id="CHEBI:49883"/>
    </ligand>
</feature>
<comment type="cofactor">
    <cofactor evidence="7 10">
        <name>Mg(2+)</name>
        <dbReference type="ChEBI" id="CHEBI:18420"/>
    </cofactor>
    <text evidence="7 10">Binds 1 Mg(2+) ion per subunit.</text>
</comment>
<dbReference type="RefSeq" id="WP_069189567.1">
    <property type="nucleotide sequence ID" value="NZ_FLYE01000045.1"/>
</dbReference>
<evidence type="ECO:0000256" key="6">
    <source>
        <dbReference type="ARBA" id="ARBA00022962"/>
    </source>
</evidence>
<dbReference type="Pfam" id="PF00156">
    <property type="entry name" value="Pribosyltran"/>
    <property type="match status" value="1"/>
</dbReference>
<dbReference type="Proteomes" id="UP000231658">
    <property type="component" value="Unassembled WGS sequence"/>
</dbReference>
<dbReference type="PROSITE" id="PS51278">
    <property type="entry name" value="GATASE_TYPE_2"/>
    <property type="match status" value="1"/>
</dbReference>
<dbReference type="InterPro" id="IPR000836">
    <property type="entry name" value="PRTase_dom"/>
</dbReference>
<dbReference type="GO" id="GO:0000287">
    <property type="term" value="F:magnesium ion binding"/>
    <property type="evidence" value="ECO:0007669"/>
    <property type="project" value="UniProtKB-UniRule"/>
</dbReference>
<evidence type="ECO:0000256" key="1">
    <source>
        <dbReference type="ARBA" id="ARBA00005209"/>
    </source>
</evidence>
<evidence type="ECO:0000256" key="10">
    <source>
        <dbReference type="PIRSR" id="PIRSR000485-2"/>
    </source>
</evidence>
<evidence type="ECO:0000313" key="15">
    <source>
        <dbReference type="Proteomes" id="UP000231658"/>
    </source>
</evidence>
<keyword evidence="7 10" id="KW-0479">Metal-binding</keyword>
<dbReference type="InterPro" id="IPR035584">
    <property type="entry name" value="PurF_N"/>
</dbReference>
<feature type="binding site" evidence="7 11">
    <location>
        <position position="256"/>
    </location>
    <ligand>
        <name>[4Fe-4S] cluster</name>
        <dbReference type="ChEBI" id="CHEBI:49883"/>
    </ligand>
</feature>
<feature type="region of interest" description="Disordered" evidence="12">
    <location>
        <begin position="471"/>
        <end position="493"/>
    </location>
</feature>
<dbReference type="STRING" id="1867952.MTBPR1_60053"/>
<comment type="catalytic activity">
    <reaction evidence="7 8">
        <text>5-phospho-beta-D-ribosylamine + L-glutamate + diphosphate = 5-phospho-alpha-D-ribose 1-diphosphate + L-glutamine + H2O</text>
        <dbReference type="Rhea" id="RHEA:14905"/>
        <dbReference type="ChEBI" id="CHEBI:15377"/>
        <dbReference type="ChEBI" id="CHEBI:29985"/>
        <dbReference type="ChEBI" id="CHEBI:33019"/>
        <dbReference type="ChEBI" id="CHEBI:58017"/>
        <dbReference type="ChEBI" id="CHEBI:58359"/>
        <dbReference type="ChEBI" id="CHEBI:58681"/>
        <dbReference type="EC" id="2.4.2.14"/>
    </reaction>
</comment>
<evidence type="ECO:0000256" key="9">
    <source>
        <dbReference type="PIRSR" id="PIRSR000485-1"/>
    </source>
</evidence>
<dbReference type="PANTHER" id="PTHR11907">
    <property type="entry name" value="AMIDOPHOSPHORIBOSYLTRANSFERASE"/>
    <property type="match status" value="1"/>
</dbReference>
<evidence type="ECO:0000256" key="5">
    <source>
        <dbReference type="ARBA" id="ARBA00022755"/>
    </source>
</evidence>
<keyword evidence="5 7" id="KW-0658">Purine biosynthesis</keyword>
<evidence type="ECO:0000256" key="8">
    <source>
        <dbReference type="PIRNR" id="PIRNR000485"/>
    </source>
</evidence>
<evidence type="ECO:0000256" key="4">
    <source>
        <dbReference type="ARBA" id="ARBA00022679"/>
    </source>
</evidence>
<keyword evidence="4 7" id="KW-0808">Transferase</keyword>
<dbReference type="GO" id="GO:0006189">
    <property type="term" value="P:'de novo' IMP biosynthetic process"/>
    <property type="evidence" value="ECO:0007669"/>
    <property type="project" value="UniProtKB-UniRule"/>
</dbReference>
<dbReference type="GO" id="GO:0004044">
    <property type="term" value="F:amidophosphoribosyltransferase activity"/>
    <property type="evidence" value="ECO:0007669"/>
    <property type="project" value="UniProtKB-UniRule"/>
</dbReference>
<dbReference type="SUPFAM" id="SSF53271">
    <property type="entry name" value="PRTase-like"/>
    <property type="match status" value="1"/>
</dbReference>
<dbReference type="PIRSF" id="PIRSF000485">
    <property type="entry name" value="Amd_phspho_trans"/>
    <property type="match status" value="1"/>
</dbReference>
<evidence type="ECO:0000313" key="14">
    <source>
        <dbReference type="EMBL" id="SCA57540.1"/>
    </source>
</evidence>
<proteinExistence type="inferred from homology"/>
<dbReference type="NCBIfam" id="TIGR01134">
    <property type="entry name" value="purF"/>
    <property type="match status" value="1"/>
</dbReference>
<dbReference type="InterPro" id="IPR029055">
    <property type="entry name" value="Ntn_hydrolases_N"/>
</dbReference>
<keyword evidence="3 7" id="KW-0328">Glycosyltransferase</keyword>
<feature type="binding site" evidence="7 11">
    <location>
        <position position="402"/>
    </location>
    <ligand>
        <name>[4Fe-4S] cluster</name>
        <dbReference type="ChEBI" id="CHEBI:49883"/>
    </ligand>
</feature>
<reference evidence="14 15" key="1">
    <citation type="submission" date="2016-07" db="EMBL/GenBank/DDBJ databases">
        <authorList>
            <person name="Lefevre C.T."/>
        </authorList>
    </citation>
    <scope>NUCLEOTIDE SEQUENCE [LARGE SCALE GENOMIC DNA]</scope>
    <source>
        <strain evidence="14">PR1</strain>
    </source>
</reference>
<dbReference type="InterPro" id="IPR029057">
    <property type="entry name" value="PRTase-like"/>
</dbReference>
<evidence type="ECO:0000256" key="3">
    <source>
        <dbReference type="ARBA" id="ARBA00022676"/>
    </source>
</evidence>
<keyword evidence="6 7" id="KW-0315">Glutamine amidotransferase</keyword>
<sequence length="493" mass="54134">MTEINQMTTNPFDDDKLHEECGVFGIFGHKEAAAHAALGLHALQHRGQEACGIFSYDGQQFHSHKGMGLVGDNFSSTDVIGQLKGNSAIGHVRYATTGGTVLRNVQPLFAEFEFGGLAIAHNGNLTNTQAVRRTLVRRGCIFQSDMDTEVIVHLVAVSLYATVEDRIIDALRQIEGAYSLVAMTKDSLIGVRDPNGVRPLCLGRLDDTYILASESCAFDIIGADFVRDVEPGEVVIIDSNGVRSIKPFGEQKGRFCVFEYIYFARPDSIIENRSVYEVRKAIGAELARENGVEADMVVPVPDSGVPSSIGYAAEANIAFELGIIRNHYVGRTFIEPTQEIRHLGVRMKHNANISSVKGKRIILVDDSIVRGTTSKKIVDMMRQAGAAEVHMRISSPPTAWPCFYGIDTPKREKLLAGQYNIEEMAEHIGADSLAFISIDGMYRAVGEAKRNNDDPQFCDACFTGEYPTRLQDEEDLASDEMQPSLPLLAEKGK</sequence>
<protein>
    <recommendedName>
        <fullName evidence="7">Amidophosphoribosyltransferase</fullName>
        <shortName evidence="7">ATase</shortName>
        <ecNumber evidence="7">2.4.2.14</ecNumber>
    </recommendedName>
    <alternativeName>
        <fullName evidence="7">Glutamine phosphoribosylpyrophosphate amidotransferase</fullName>
        <shortName evidence="7">GPATase</shortName>
    </alternativeName>
</protein>
<name>A0A1C3RJS4_9PROT</name>
<comment type="cofactor">
    <cofactor evidence="7 11">
        <name>[4Fe-4S] cluster</name>
        <dbReference type="ChEBI" id="CHEBI:49883"/>
    </cofactor>
    <text evidence="7 11">Binds 1 [4Fe-4S] cluster per subunit.</text>
</comment>